<gene>
    <name evidence="1" type="ORF">ACFYKT_17285</name>
</gene>
<dbReference type="Proteomes" id="UP001601058">
    <property type="component" value="Unassembled WGS sequence"/>
</dbReference>
<organism evidence="1 2">
    <name type="scientific">Cytobacillus mangrovibacter</name>
    <dbReference type="NCBI Taxonomy" id="3299024"/>
    <lineage>
        <taxon>Bacteria</taxon>
        <taxon>Bacillati</taxon>
        <taxon>Bacillota</taxon>
        <taxon>Bacilli</taxon>
        <taxon>Bacillales</taxon>
        <taxon>Bacillaceae</taxon>
        <taxon>Cytobacillus</taxon>
    </lineage>
</organism>
<evidence type="ECO:0000313" key="2">
    <source>
        <dbReference type="Proteomes" id="UP001601058"/>
    </source>
</evidence>
<reference evidence="1 2" key="1">
    <citation type="submission" date="2024-08" db="EMBL/GenBank/DDBJ databases">
        <title>Two novel Cytobacillus novel species.</title>
        <authorList>
            <person name="Liu G."/>
        </authorList>
    </citation>
    <scope>NUCLEOTIDE SEQUENCE [LARGE SCALE GENOMIC DNA]</scope>
    <source>
        <strain evidence="1 2">FJAT-53684</strain>
    </source>
</reference>
<sequence>MMFKDLSQGIKVSISRSITTSFEQYMSRIDWNESEFNMENFVAEWRNYIINHSSWYSQVSDELKADARFHEELADKINVTLDKILSEKPSAAQIEELNSLQQELKEEATYSCKMEAKYVIEKLKEKLKKQNS</sequence>
<dbReference type="RefSeq" id="WP_389222162.1">
    <property type="nucleotide sequence ID" value="NZ_JBIACJ010000010.1"/>
</dbReference>
<protein>
    <recommendedName>
        <fullName evidence="3">Group-specific protein</fullName>
    </recommendedName>
</protein>
<evidence type="ECO:0008006" key="3">
    <source>
        <dbReference type="Google" id="ProtNLM"/>
    </source>
</evidence>
<name>A0ABW6K1Q4_9BACI</name>
<dbReference type="EMBL" id="JBIACJ010000010">
    <property type="protein sequence ID" value="MFE8698099.1"/>
    <property type="molecule type" value="Genomic_DNA"/>
</dbReference>
<accession>A0ABW6K1Q4</accession>
<evidence type="ECO:0000313" key="1">
    <source>
        <dbReference type="EMBL" id="MFE8698099.1"/>
    </source>
</evidence>
<proteinExistence type="predicted"/>
<keyword evidence="2" id="KW-1185">Reference proteome</keyword>
<comment type="caution">
    <text evidence="1">The sequence shown here is derived from an EMBL/GenBank/DDBJ whole genome shotgun (WGS) entry which is preliminary data.</text>
</comment>